<organism evidence="2 3">
    <name type="scientific">Mortierella alpina</name>
    <name type="common">Oleaginous fungus</name>
    <name type="synonym">Mortierella renispora</name>
    <dbReference type="NCBI Taxonomy" id="64518"/>
    <lineage>
        <taxon>Eukaryota</taxon>
        <taxon>Fungi</taxon>
        <taxon>Fungi incertae sedis</taxon>
        <taxon>Mucoromycota</taxon>
        <taxon>Mortierellomycotina</taxon>
        <taxon>Mortierellomycetes</taxon>
        <taxon>Mortierellales</taxon>
        <taxon>Mortierellaceae</taxon>
        <taxon>Mortierella</taxon>
    </lineage>
</organism>
<keyword evidence="3" id="KW-1185">Reference proteome</keyword>
<evidence type="ECO:0000313" key="3">
    <source>
        <dbReference type="Proteomes" id="UP000738359"/>
    </source>
</evidence>
<sequence>MRFISFAPAVMALSLFSVSTQALPALSQDRAVALLKRGGDGPGLVNAVIKVFAEVTAKAALDACVNLDVDICAAVDVKLKANANVANLVKVKAAIKEANLDVKANIDVDLKAHVRTAINAQVIANIDGHVHAVLAKICPTISSACLHDHAHAIVADVNAKIKVDIKALVVKVKAGLHAFVKIRADVHIKKLNVNLLKVIGAQISAIIRIKSDIKVHLDAFVKLCIDLAAKVNLVARIGAL</sequence>
<feature type="signal peptide" evidence="1">
    <location>
        <begin position="1"/>
        <end position="22"/>
    </location>
</feature>
<gene>
    <name evidence="2" type="ORF">BGZ70_010600</name>
</gene>
<evidence type="ECO:0000313" key="2">
    <source>
        <dbReference type="EMBL" id="KAF9954319.1"/>
    </source>
</evidence>
<evidence type="ECO:0008006" key="4">
    <source>
        <dbReference type="Google" id="ProtNLM"/>
    </source>
</evidence>
<dbReference type="EMBL" id="JAAAHY010000978">
    <property type="protein sequence ID" value="KAF9954319.1"/>
    <property type="molecule type" value="Genomic_DNA"/>
</dbReference>
<name>A0A9P6IYU2_MORAP</name>
<keyword evidence="1" id="KW-0732">Signal</keyword>
<proteinExistence type="predicted"/>
<feature type="chain" id="PRO_5040477702" description="Transmembrane protein" evidence="1">
    <location>
        <begin position="23"/>
        <end position="240"/>
    </location>
</feature>
<dbReference type="Proteomes" id="UP000738359">
    <property type="component" value="Unassembled WGS sequence"/>
</dbReference>
<reference evidence="2" key="1">
    <citation type="journal article" date="2020" name="Fungal Divers.">
        <title>Resolving the Mortierellaceae phylogeny through synthesis of multi-gene phylogenetics and phylogenomics.</title>
        <authorList>
            <person name="Vandepol N."/>
            <person name="Liber J."/>
            <person name="Desiro A."/>
            <person name="Na H."/>
            <person name="Kennedy M."/>
            <person name="Barry K."/>
            <person name="Grigoriev I.V."/>
            <person name="Miller A.N."/>
            <person name="O'Donnell K."/>
            <person name="Stajich J.E."/>
            <person name="Bonito G."/>
        </authorList>
    </citation>
    <scope>NUCLEOTIDE SEQUENCE</scope>
    <source>
        <strain evidence="2">CK1249</strain>
    </source>
</reference>
<dbReference type="AlphaFoldDB" id="A0A9P6IYU2"/>
<evidence type="ECO:0000256" key="1">
    <source>
        <dbReference type="SAM" id="SignalP"/>
    </source>
</evidence>
<comment type="caution">
    <text evidence="2">The sequence shown here is derived from an EMBL/GenBank/DDBJ whole genome shotgun (WGS) entry which is preliminary data.</text>
</comment>
<protein>
    <recommendedName>
        <fullName evidence="4">Transmembrane protein</fullName>
    </recommendedName>
</protein>
<accession>A0A9P6IYU2</accession>
<dbReference type="OrthoDB" id="2360307at2759"/>